<reference evidence="1" key="1">
    <citation type="submission" date="2006-09" db="EMBL/GenBank/DDBJ databases">
        <title>Complete sequence of Rhodopseudomonas palustris BisA53.</title>
        <authorList>
            <consortium name="US DOE Joint Genome Institute"/>
            <person name="Copeland A."/>
            <person name="Lucas S."/>
            <person name="Lapidus A."/>
            <person name="Barry K."/>
            <person name="Detter J.C."/>
            <person name="Glavina del Rio T."/>
            <person name="Hammon N."/>
            <person name="Israni S."/>
            <person name="Dalin E."/>
            <person name="Tice H."/>
            <person name="Pitluck S."/>
            <person name="Chain P."/>
            <person name="Malfatti S."/>
            <person name="Shin M."/>
            <person name="Vergez L."/>
            <person name="Schmutz J."/>
            <person name="Larimer F."/>
            <person name="Land M."/>
            <person name="Hauser L."/>
            <person name="Pelletier D.A."/>
            <person name="Kyrpides N."/>
            <person name="Kim E."/>
            <person name="Harwood C.S."/>
            <person name="Oda Y."/>
            <person name="Richardson P."/>
        </authorList>
    </citation>
    <scope>NUCLEOTIDE SEQUENCE [LARGE SCALE GENOMIC DNA]</scope>
    <source>
        <strain evidence="1">BisA53</strain>
    </source>
</reference>
<sequence>MSQTSIERLREYLAQLPPQSQALLMREFERSLERGEDVTVANFVLDLLRQIVRSAGAGAGAGAEADAAAPARTEDPARILFRPLEPFLVEHNGAVRPGQIRRSSLPPIWQWLGRDSAVGPVREFESTLAGLRGGGTSAEVAQAARKIQTAAAEAIHAATAITPGVDNQRHLVRIGSPTVIEDLRSVGAVLGNRDALEALSSKLPSSIGVFGDSQVNSVMGTLNVPTLQTPQVLPLTLSLVMSRLSSSWQIIRLAVRIASSDDEIKVAATPYGVAVTMALHDLSHQVSELRSQIKRGHFQNFGEQLKVVHDGMRGVRTELDLRNDSVWGRQVAAIRVDISNSLGTEIESVPGRVRRLLRQRPDKDITATMKVDPAEIEEVVGLIGFVAVCRTYASELAINEVTLRTFSDLQQYIEKSTEALVQSLRGGDSKVKAFRQTQMKAAIRFCETLFGADYAATMRRAAENAMVAVERKSSRAS</sequence>
<accession>Q07QA9</accession>
<dbReference type="eggNOG" id="ENOG502Z9X1">
    <property type="taxonomic scope" value="Bacteria"/>
</dbReference>
<dbReference type="STRING" id="316055.RPE_1931"/>
<evidence type="ECO:0000313" key="1">
    <source>
        <dbReference type="EMBL" id="ABJ05875.1"/>
    </source>
</evidence>
<gene>
    <name evidence="1" type="ordered locus">RPE_1931</name>
</gene>
<protein>
    <submittedName>
        <fullName evidence="1">Uncharacterized protein</fullName>
    </submittedName>
</protein>
<organism evidence="1">
    <name type="scientific">Rhodopseudomonas palustris (strain BisA53)</name>
    <dbReference type="NCBI Taxonomy" id="316055"/>
    <lineage>
        <taxon>Bacteria</taxon>
        <taxon>Pseudomonadati</taxon>
        <taxon>Pseudomonadota</taxon>
        <taxon>Alphaproteobacteria</taxon>
        <taxon>Hyphomicrobiales</taxon>
        <taxon>Nitrobacteraceae</taxon>
        <taxon>Rhodopseudomonas</taxon>
    </lineage>
</organism>
<dbReference type="EMBL" id="CP000463">
    <property type="protein sequence ID" value="ABJ05875.1"/>
    <property type="molecule type" value="Genomic_DNA"/>
</dbReference>
<dbReference type="HOGENOM" id="CLU_585098_0_0_5"/>
<dbReference type="KEGG" id="rpe:RPE_1931"/>
<name>Q07QA9_RHOP5</name>
<dbReference type="OrthoDB" id="8433260at2"/>
<dbReference type="AlphaFoldDB" id="Q07QA9"/>
<proteinExistence type="predicted"/>